<dbReference type="Gene3D" id="3.30.460.10">
    <property type="entry name" value="Beta Polymerase, domain 2"/>
    <property type="match status" value="1"/>
</dbReference>
<dbReference type="GO" id="GO:0031123">
    <property type="term" value="P:RNA 3'-end processing"/>
    <property type="evidence" value="ECO:0007669"/>
    <property type="project" value="TreeGrafter"/>
</dbReference>
<feature type="compositionally biased region" description="Polar residues" evidence="5">
    <location>
        <begin position="77"/>
        <end position="86"/>
    </location>
</feature>
<keyword evidence="4" id="KW-0460">Magnesium</keyword>
<keyword evidence="9" id="KW-1185">Reference proteome</keyword>
<evidence type="ECO:0000259" key="7">
    <source>
        <dbReference type="Pfam" id="PF22600"/>
    </source>
</evidence>
<sequence length="685" mass="78205">MHSSRNALRHSCTAHNAYNLSGALARTFCSGWTRRQEASQQNPADKTTSDTYSSLESLREQFGLDAKEHHQLREQDSSASHHQSVPESGAATKSEATTSGTYASLESLREQFRSDAQEHHQRKEQDSRSSYDQSIPKSGAATKSEAKVPRKQTSKQHELLKQAQDEYRAIQQELAEHLAKPKGDKEQSGGKQDRRPQRKPISTAELRAEDIIKKASNSARYRNPPDVWFNSAEKHVQHLAGNPDHRVLMQWFGDRANRLFREDKVKKMSPRALLRWRKLFDYQPTVFRPMNPDRSVFEPVIRGPYPWEPSRHDIPIGMEQLEAEIARFGAYMEVTPAEKEARARVVEETRQFVETYLRGGLSKNTIHNLRADLFGSETTGLATATSDVDIRVHYQWSDPDSHHLPTPKAMRRLCQALDESEKYMLAVYRHGKFEIISCQHKASGIDIQIVCSPDTSTARSWIRYYLDKMPHLRNIFFVIRTALNMRGLVDVFNGGIGSYGLFWMVVAALERRSSKPPVTSAEQLIHFLDFYSTFDFTKYGLSIFPTPKTFLKHDFASQQIMSKGPPSPVHSYITAARRRGDLVRAGQWSIGQTRPLQPYLFCLQDPADPVNDLGRKTNGIKHLQATLQGMKRSMENSIIRLEAARRQGDDGYKTSLVAILVGRCHEVWDERRRKVEEYGELGRGR</sequence>
<dbReference type="Pfam" id="PF22600">
    <property type="entry name" value="MTPAP-like_central"/>
    <property type="match status" value="1"/>
</dbReference>
<protein>
    <recommendedName>
        <fullName evidence="2">polynucleotide adenylyltransferase</fullName>
        <ecNumber evidence="2">2.7.7.19</ecNumber>
    </recommendedName>
</protein>
<feature type="domain" description="PAP-associated" evidence="6">
    <location>
        <begin position="524"/>
        <end position="611"/>
    </location>
</feature>
<gene>
    <name evidence="8" type="ORF">EJ03DRAFT_324615</name>
</gene>
<evidence type="ECO:0000256" key="5">
    <source>
        <dbReference type="SAM" id="MobiDB-lite"/>
    </source>
</evidence>
<dbReference type="GO" id="GO:0005730">
    <property type="term" value="C:nucleolus"/>
    <property type="evidence" value="ECO:0007669"/>
    <property type="project" value="TreeGrafter"/>
</dbReference>
<keyword evidence="3" id="KW-0479">Metal-binding</keyword>
<dbReference type="GO" id="GO:0031499">
    <property type="term" value="C:TRAMP complex"/>
    <property type="evidence" value="ECO:0007669"/>
    <property type="project" value="TreeGrafter"/>
</dbReference>
<evidence type="ECO:0000256" key="2">
    <source>
        <dbReference type="ARBA" id="ARBA00012388"/>
    </source>
</evidence>
<dbReference type="Pfam" id="PF03828">
    <property type="entry name" value="PAP_assoc"/>
    <property type="match status" value="1"/>
</dbReference>
<dbReference type="EMBL" id="ML995814">
    <property type="protein sequence ID" value="KAF2772609.1"/>
    <property type="molecule type" value="Genomic_DNA"/>
</dbReference>
<dbReference type="GO" id="GO:0010605">
    <property type="term" value="P:negative regulation of macromolecule metabolic process"/>
    <property type="evidence" value="ECO:0007669"/>
    <property type="project" value="UniProtKB-ARBA"/>
</dbReference>
<feature type="domain" description="Poly(A) RNA polymerase mitochondrial-like central palm" evidence="7">
    <location>
        <begin position="324"/>
        <end position="451"/>
    </location>
</feature>
<dbReference type="EC" id="2.7.7.19" evidence="2"/>
<dbReference type="SUPFAM" id="SSF81631">
    <property type="entry name" value="PAP/OAS1 substrate-binding domain"/>
    <property type="match status" value="1"/>
</dbReference>
<comment type="similarity">
    <text evidence="1">Belongs to the DNA polymerase type-B-like family.</text>
</comment>
<evidence type="ECO:0000256" key="3">
    <source>
        <dbReference type="ARBA" id="ARBA00022723"/>
    </source>
</evidence>
<accession>A0A6G1LJ56</accession>
<dbReference type="Proteomes" id="UP000799436">
    <property type="component" value="Unassembled WGS sequence"/>
</dbReference>
<organism evidence="8 9">
    <name type="scientific">Teratosphaeria nubilosa</name>
    <dbReference type="NCBI Taxonomy" id="161662"/>
    <lineage>
        <taxon>Eukaryota</taxon>
        <taxon>Fungi</taxon>
        <taxon>Dikarya</taxon>
        <taxon>Ascomycota</taxon>
        <taxon>Pezizomycotina</taxon>
        <taxon>Dothideomycetes</taxon>
        <taxon>Dothideomycetidae</taxon>
        <taxon>Mycosphaerellales</taxon>
        <taxon>Teratosphaeriaceae</taxon>
        <taxon>Teratosphaeria</taxon>
    </lineage>
</organism>
<dbReference type="InterPro" id="IPR043519">
    <property type="entry name" value="NT_sf"/>
</dbReference>
<feature type="region of interest" description="Disordered" evidence="5">
    <location>
        <begin position="70"/>
        <end position="99"/>
    </location>
</feature>
<feature type="region of interest" description="Disordered" evidence="5">
    <location>
        <begin position="36"/>
        <end position="57"/>
    </location>
</feature>
<dbReference type="GO" id="GO:0043634">
    <property type="term" value="P:polyadenylation-dependent ncRNA catabolic process"/>
    <property type="evidence" value="ECO:0007669"/>
    <property type="project" value="TreeGrafter"/>
</dbReference>
<dbReference type="OrthoDB" id="273917at2759"/>
<dbReference type="GO" id="GO:0003729">
    <property type="term" value="F:mRNA binding"/>
    <property type="evidence" value="ECO:0007669"/>
    <property type="project" value="TreeGrafter"/>
</dbReference>
<name>A0A6G1LJ56_9PEZI</name>
<dbReference type="PANTHER" id="PTHR23092:SF15">
    <property type="entry name" value="INACTIVE NON-CANONICAL POLY(A) RNA POLYMERASE PROTEIN TRF4-2-RELATED"/>
    <property type="match status" value="1"/>
</dbReference>
<reference evidence="8" key="1">
    <citation type="journal article" date="2020" name="Stud. Mycol.">
        <title>101 Dothideomycetes genomes: a test case for predicting lifestyles and emergence of pathogens.</title>
        <authorList>
            <person name="Haridas S."/>
            <person name="Albert R."/>
            <person name="Binder M."/>
            <person name="Bloem J."/>
            <person name="Labutti K."/>
            <person name="Salamov A."/>
            <person name="Andreopoulos B."/>
            <person name="Baker S."/>
            <person name="Barry K."/>
            <person name="Bills G."/>
            <person name="Bluhm B."/>
            <person name="Cannon C."/>
            <person name="Castanera R."/>
            <person name="Culley D."/>
            <person name="Daum C."/>
            <person name="Ezra D."/>
            <person name="Gonzalez J."/>
            <person name="Henrissat B."/>
            <person name="Kuo A."/>
            <person name="Liang C."/>
            <person name="Lipzen A."/>
            <person name="Lutzoni F."/>
            <person name="Magnuson J."/>
            <person name="Mondo S."/>
            <person name="Nolan M."/>
            <person name="Ohm R."/>
            <person name="Pangilinan J."/>
            <person name="Park H.-J."/>
            <person name="Ramirez L."/>
            <person name="Alfaro M."/>
            <person name="Sun H."/>
            <person name="Tritt A."/>
            <person name="Yoshinaga Y."/>
            <person name="Zwiers L.-H."/>
            <person name="Turgeon B."/>
            <person name="Goodwin S."/>
            <person name="Spatafora J."/>
            <person name="Crous P."/>
            <person name="Grigoriev I."/>
        </authorList>
    </citation>
    <scope>NUCLEOTIDE SEQUENCE</scope>
    <source>
        <strain evidence="8">CBS 116005</strain>
    </source>
</reference>
<evidence type="ECO:0000259" key="6">
    <source>
        <dbReference type="Pfam" id="PF03828"/>
    </source>
</evidence>
<dbReference type="GO" id="GO:0046872">
    <property type="term" value="F:metal ion binding"/>
    <property type="evidence" value="ECO:0007669"/>
    <property type="project" value="UniProtKB-KW"/>
</dbReference>
<feature type="compositionally biased region" description="Basic and acidic residues" evidence="5">
    <location>
        <begin position="113"/>
        <end position="129"/>
    </location>
</feature>
<dbReference type="GO" id="GO:1990817">
    <property type="term" value="F:poly(A) RNA polymerase activity"/>
    <property type="evidence" value="ECO:0007669"/>
    <property type="project" value="UniProtKB-EC"/>
</dbReference>
<evidence type="ECO:0000313" key="9">
    <source>
        <dbReference type="Proteomes" id="UP000799436"/>
    </source>
</evidence>
<evidence type="ECO:0000313" key="8">
    <source>
        <dbReference type="EMBL" id="KAF2772609.1"/>
    </source>
</evidence>
<feature type="region of interest" description="Disordered" evidence="5">
    <location>
        <begin position="113"/>
        <end position="160"/>
    </location>
</feature>
<proteinExistence type="inferred from homology"/>
<evidence type="ECO:0000256" key="1">
    <source>
        <dbReference type="ARBA" id="ARBA00008593"/>
    </source>
</evidence>
<dbReference type="InterPro" id="IPR054708">
    <property type="entry name" value="MTPAP-like_central"/>
</dbReference>
<evidence type="ECO:0000256" key="4">
    <source>
        <dbReference type="ARBA" id="ARBA00022842"/>
    </source>
</evidence>
<dbReference type="PANTHER" id="PTHR23092">
    <property type="entry name" value="POLY(A) RNA POLYMERASE"/>
    <property type="match status" value="1"/>
</dbReference>
<feature type="region of interest" description="Disordered" evidence="5">
    <location>
        <begin position="176"/>
        <end position="208"/>
    </location>
</feature>
<dbReference type="InterPro" id="IPR045862">
    <property type="entry name" value="Trf4-like"/>
</dbReference>
<dbReference type="SUPFAM" id="SSF81301">
    <property type="entry name" value="Nucleotidyltransferase"/>
    <property type="match status" value="1"/>
</dbReference>
<dbReference type="AlphaFoldDB" id="A0A6G1LJ56"/>
<feature type="compositionally biased region" description="Polar residues" evidence="5">
    <location>
        <begin position="38"/>
        <end position="56"/>
    </location>
</feature>
<dbReference type="Gene3D" id="1.10.1410.10">
    <property type="match status" value="1"/>
</dbReference>
<feature type="compositionally biased region" description="Basic and acidic residues" evidence="5">
    <location>
        <begin position="176"/>
        <end position="195"/>
    </location>
</feature>
<dbReference type="InterPro" id="IPR002058">
    <property type="entry name" value="PAP_assoc"/>
</dbReference>